<dbReference type="Proteomes" id="UP000291088">
    <property type="component" value="Unassembled WGS sequence"/>
</dbReference>
<accession>A0A4Q2TXQ6</accession>
<gene>
    <name evidence="1" type="primary">eutA</name>
    <name evidence="1" type="ORF">EUU22_02760</name>
</gene>
<name>A0A4Q2TXQ6_9HYPH</name>
<dbReference type="AlphaFoldDB" id="A0A4Q2TXQ6"/>
<dbReference type="PIRSF" id="PIRSF015736">
    <property type="entry name" value="MI"/>
    <property type="match status" value="1"/>
</dbReference>
<dbReference type="InterPro" id="IPR026286">
    <property type="entry name" value="MaiA/AMDase"/>
</dbReference>
<dbReference type="InterPro" id="IPR053714">
    <property type="entry name" value="Iso_Racemase_Enz_sf"/>
</dbReference>
<dbReference type="NCBIfam" id="TIGR02990">
    <property type="entry name" value="ectoine_eutA"/>
    <property type="match status" value="1"/>
</dbReference>
<keyword evidence="2" id="KW-1185">Reference proteome</keyword>
<comment type="caution">
    <text evidence="1">The sequence shown here is derived from an EMBL/GenBank/DDBJ whole genome shotgun (WGS) entry which is preliminary data.</text>
</comment>
<dbReference type="PANTHER" id="PTHR40267">
    <property type="entry name" value="BLR3294 PROTEIN"/>
    <property type="match status" value="1"/>
</dbReference>
<organism evidence="1 2">
    <name type="scientific">Ciceribacter ferrooxidans</name>
    <dbReference type="NCBI Taxonomy" id="2509717"/>
    <lineage>
        <taxon>Bacteria</taxon>
        <taxon>Pseudomonadati</taxon>
        <taxon>Pseudomonadota</taxon>
        <taxon>Alphaproteobacteria</taxon>
        <taxon>Hyphomicrobiales</taxon>
        <taxon>Rhizobiaceae</taxon>
        <taxon>Ciceribacter</taxon>
    </lineage>
</organism>
<reference evidence="1 2" key="1">
    <citation type="submission" date="2019-01" db="EMBL/GenBank/DDBJ databases">
        <authorList>
            <person name="Deng T."/>
        </authorList>
    </citation>
    <scope>NUCLEOTIDE SEQUENCE [LARGE SCALE GENOMIC DNA]</scope>
    <source>
        <strain evidence="1 2">F8825</strain>
    </source>
</reference>
<dbReference type="PANTHER" id="PTHR40267:SF1">
    <property type="entry name" value="BLR3294 PROTEIN"/>
    <property type="match status" value="1"/>
</dbReference>
<evidence type="ECO:0000313" key="2">
    <source>
        <dbReference type="Proteomes" id="UP000291088"/>
    </source>
</evidence>
<dbReference type="RefSeq" id="WP_129330574.1">
    <property type="nucleotide sequence ID" value="NZ_SDVB01000101.1"/>
</dbReference>
<proteinExistence type="predicted"/>
<sequence length="261" mass="27567">MMNPVSISLATRPPRLDPRPLEKRVGLIILATDHTTEVDFQRLVASDRVGVYVARIPYANPVTPENLKAMQPSLTAAAGLILPDETLDVVMYSCTSASVVIGDAEVAAAINAAKPGAAVVTPTAAAVHGLKALGAKRISVLTPYTIETSRPMADYFSALGFEIDRFTCLGLTDDREMARIAPSEIGAFSQEAMAPESDALFISCTAVRAAGVIAEIEAAIGKPAVSSNYATAWACLRLCGDDEARPHLGRLMTLPLDGAWT</sequence>
<protein>
    <submittedName>
        <fullName evidence="1">Ectoine utilization protein EutA</fullName>
    </submittedName>
</protein>
<dbReference type="OrthoDB" id="9816064at2"/>
<dbReference type="EMBL" id="SDVB01000101">
    <property type="protein sequence ID" value="RYC24006.1"/>
    <property type="molecule type" value="Genomic_DNA"/>
</dbReference>
<dbReference type="Gene3D" id="3.40.50.12500">
    <property type="match status" value="1"/>
</dbReference>
<dbReference type="Pfam" id="PF17645">
    <property type="entry name" value="Amdase"/>
    <property type="match status" value="1"/>
</dbReference>
<evidence type="ECO:0000313" key="1">
    <source>
        <dbReference type="EMBL" id="RYC24006.1"/>
    </source>
</evidence>
<dbReference type="InterPro" id="IPR014332">
    <property type="entry name" value="Ectoine_EutA"/>
</dbReference>